<evidence type="ECO:0000256" key="1">
    <source>
        <dbReference type="SAM" id="MobiDB-lite"/>
    </source>
</evidence>
<sequence length="247" mass="27391">MPTVLFLDLSPQSHNSLLTTMAKKTNTSKCAGTKRSVKYTEPTSSNRIKTTKSSQKPKISSKQEAELDSIDEAKARTATIHRVALWIILLILIVFFNGKFAIGHPTSAVVKTFGSLDVSSVGHLPDWAILPTLQVDSEQNVNEEPFDTDYPVVAKLISEDELLIDILTDADDLDIKIPTADARKVRVRMGEQKLETNVCGSEDIVRIIKRKGFLGADAGCGMKFKIFDFEELDVGPGIEEEERELRE</sequence>
<reference evidence="3 4" key="1">
    <citation type="journal article" date="2018" name="Nat. Ecol. Evol.">
        <title>Pezizomycetes genomes reveal the molecular basis of ectomycorrhizal truffle lifestyle.</title>
        <authorList>
            <person name="Murat C."/>
            <person name="Payen T."/>
            <person name="Noel B."/>
            <person name="Kuo A."/>
            <person name="Morin E."/>
            <person name="Chen J."/>
            <person name="Kohler A."/>
            <person name="Krizsan K."/>
            <person name="Balestrini R."/>
            <person name="Da Silva C."/>
            <person name="Montanini B."/>
            <person name="Hainaut M."/>
            <person name="Levati E."/>
            <person name="Barry K.W."/>
            <person name="Belfiori B."/>
            <person name="Cichocki N."/>
            <person name="Clum A."/>
            <person name="Dockter R.B."/>
            <person name="Fauchery L."/>
            <person name="Guy J."/>
            <person name="Iotti M."/>
            <person name="Le Tacon F."/>
            <person name="Lindquist E.A."/>
            <person name="Lipzen A."/>
            <person name="Malagnac F."/>
            <person name="Mello A."/>
            <person name="Molinier V."/>
            <person name="Miyauchi S."/>
            <person name="Poulain J."/>
            <person name="Riccioni C."/>
            <person name="Rubini A."/>
            <person name="Sitrit Y."/>
            <person name="Splivallo R."/>
            <person name="Traeger S."/>
            <person name="Wang M."/>
            <person name="Zifcakova L."/>
            <person name="Wipf D."/>
            <person name="Zambonelli A."/>
            <person name="Paolocci F."/>
            <person name="Nowrousian M."/>
            <person name="Ottonello S."/>
            <person name="Baldrian P."/>
            <person name="Spatafora J.W."/>
            <person name="Henrissat B."/>
            <person name="Nagy L.G."/>
            <person name="Aury J.M."/>
            <person name="Wincker P."/>
            <person name="Grigoriev I.V."/>
            <person name="Bonfante P."/>
            <person name="Martin F.M."/>
        </authorList>
    </citation>
    <scope>NUCLEOTIDE SEQUENCE [LARGE SCALE GENOMIC DNA]</scope>
    <source>
        <strain evidence="3 4">RN42</strain>
    </source>
</reference>
<organism evidence="3 4">
    <name type="scientific">Ascobolus immersus RN42</name>
    <dbReference type="NCBI Taxonomy" id="1160509"/>
    <lineage>
        <taxon>Eukaryota</taxon>
        <taxon>Fungi</taxon>
        <taxon>Dikarya</taxon>
        <taxon>Ascomycota</taxon>
        <taxon>Pezizomycotina</taxon>
        <taxon>Pezizomycetes</taxon>
        <taxon>Pezizales</taxon>
        <taxon>Ascobolaceae</taxon>
        <taxon>Ascobolus</taxon>
    </lineage>
</organism>
<accession>A0A3N4ING9</accession>
<name>A0A3N4ING9_ASCIM</name>
<dbReference type="AlphaFoldDB" id="A0A3N4ING9"/>
<keyword evidence="2" id="KW-0812">Transmembrane</keyword>
<protein>
    <submittedName>
        <fullName evidence="3">Uncharacterized protein</fullName>
    </submittedName>
</protein>
<keyword evidence="2" id="KW-1133">Transmembrane helix</keyword>
<feature type="region of interest" description="Disordered" evidence="1">
    <location>
        <begin position="30"/>
        <end position="66"/>
    </location>
</feature>
<dbReference type="EMBL" id="ML119650">
    <property type="protein sequence ID" value="RPA86258.1"/>
    <property type="molecule type" value="Genomic_DNA"/>
</dbReference>
<proteinExistence type="predicted"/>
<feature type="compositionally biased region" description="Low complexity" evidence="1">
    <location>
        <begin position="51"/>
        <end position="60"/>
    </location>
</feature>
<feature type="transmembrane region" description="Helical" evidence="2">
    <location>
        <begin position="83"/>
        <end position="102"/>
    </location>
</feature>
<evidence type="ECO:0000256" key="2">
    <source>
        <dbReference type="SAM" id="Phobius"/>
    </source>
</evidence>
<evidence type="ECO:0000313" key="4">
    <source>
        <dbReference type="Proteomes" id="UP000275078"/>
    </source>
</evidence>
<evidence type="ECO:0000313" key="3">
    <source>
        <dbReference type="EMBL" id="RPA86258.1"/>
    </source>
</evidence>
<keyword evidence="2" id="KW-0472">Membrane</keyword>
<keyword evidence="4" id="KW-1185">Reference proteome</keyword>
<gene>
    <name evidence="3" type="ORF">BJ508DRAFT_348698</name>
</gene>
<dbReference type="Proteomes" id="UP000275078">
    <property type="component" value="Unassembled WGS sequence"/>
</dbReference>